<dbReference type="AlphaFoldDB" id="A0A8I6XHW8"/>
<reference evidence="5" key="1">
    <citation type="journal article" date="2012" name="Nature">
        <title>A physical, genetic and functional sequence assembly of the barley genome.</title>
        <authorList>
            <consortium name="The International Barley Genome Sequencing Consortium"/>
            <person name="Mayer K.F."/>
            <person name="Waugh R."/>
            <person name="Brown J.W."/>
            <person name="Schulman A."/>
            <person name="Langridge P."/>
            <person name="Platzer M."/>
            <person name="Fincher G.B."/>
            <person name="Muehlbauer G.J."/>
            <person name="Sato K."/>
            <person name="Close T.J."/>
            <person name="Wise R.P."/>
            <person name="Stein N."/>
        </authorList>
    </citation>
    <scope>NUCLEOTIDE SEQUENCE [LARGE SCALE GENOMIC DNA]</scope>
    <source>
        <strain evidence="5">cv. Morex</strain>
    </source>
</reference>
<keyword evidence="1" id="KW-0341">Growth regulation</keyword>
<protein>
    <submittedName>
        <fullName evidence="4">Uncharacterized protein</fullName>
    </submittedName>
</protein>
<evidence type="ECO:0000256" key="1">
    <source>
        <dbReference type="ARBA" id="ARBA00022604"/>
    </source>
</evidence>
<comment type="similarity">
    <text evidence="2">Belongs to the LAZY family.</text>
</comment>
<proteinExistence type="inferred from homology"/>
<reference evidence="4" key="3">
    <citation type="submission" date="2022-01" db="UniProtKB">
        <authorList>
            <consortium name="EnsemblPlants"/>
        </authorList>
    </citation>
    <scope>IDENTIFICATION</scope>
    <source>
        <strain evidence="4">subsp. vulgare</strain>
    </source>
</reference>
<keyword evidence="5" id="KW-1185">Reference proteome</keyword>
<evidence type="ECO:0000256" key="2">
    <source>
        <dbReference type="ARBA" id="ARBA00024198"/>
    </source>
</evidence>
<dbReference type="InterPro" id="IPR044683">
    <property type="entry name" value="LAZY"/>
</dbReference>
<sequence>MRDFSRVHTRLHGSHCSNRRSGFGARWGRPAADISGYGEPHQDDELRSNWCPAVLSIGTFGTVKGRRGDLQKMQEELTLLMSAKAMAAAAADGEEDKSQNLTPKRSPNRGMVKHRSFRKFMSIAFSSFLPRPIFRGTTHEPKPTEVPWPSPYDDMPGDNWAMSEATIKSYRTAHLPWRGVATCEEQGCKWIRTDSEYIVLEI</sequence>
<dbReference type="Gramene" id="HORVU.MOREX.r3.4HG0405190.1">
    <property type="protein sequence ID" value="HORVU.MOREX.r3.4HG0405190.1"/>
    <property type="gene ID" value="HORVU.MOREX.r3.4HG0405190"/>
</dbReference>
<organism evidence="4 5">
    <name type="scientific">Hordeum vulgare subsp. vulgare</name>
    <name type="common">Domesticated barley</name>
    <dbReference type="NCBI Taxonomy" id="112509"/>
    <lineage>
        <taxon>Eukaryota</taxon>
        <taxon>Viridiplantae</taxon>
        <taxon>Streptophyta</taxon>
        <taxon>Embryophyta</taxon>
        <taxon>Tracheophyta</taxon>
        <taxon>Spermatophyta</taxon>
        <taxon>Magnoliopsida</taxon>
        <taxon>Liliopsida</taxon>
        <taxon>Poales</taxon>
        <taxon>Poaceae</taxon>
        <taxon>BOP clade</taxon>
        <taxon>Pooideae</taxon>
        <taxon>Triticodae</taxon>
        <taxon>Triticeae</taxon>
        <taxon>Hordeinae</taxon>
        <taxon>Hordeum</taxon>
    </lineage>
</organism>
<feature type="region of interest" description="Disordered" evidence="3">
    <location>
        <begin position="90"/>
        <end position="109"/>
    </location>
</feature>
<accession>A0A8I6XHW8</accession>
<name>A0A8I6XHW8_HORVV</name>
<evidence type="ECO:0000313" key="5">
    <source>
        <dbReference type="Proteomes" id="UP000011116"/>
    </source>
</evidence>
<dbReference type="GO" id="GO:0009630">
    <property type="term" value="P:gravitropism"/>
    <property type="evidence" value="ECO:0007669"/>
    <property type="project" value="InterPro"/>
</dbReference>
<feature type="region of interest" description="Disordered" evidence="3">
    <location>
        <begin position="1"/>
        <end position="22"/>
    </location>
</feature>
<dbReference type="PANTHER" id="PTHR34045">
    <property type="entry name" value="OS03G0406300 PROTEIN"/>
    <property type="match status" value="1"/>
</dbReference>
<dbReference type="GO" id="GO:0040008">
    <property type="term" value="P:regulation of growth"/>
    <property type="evidence" value="ECO:0007669"/>
    <property type="project" value="InterPro"/>
</dbReference>
<dbReference type="EnsemblPlants" id="HORVU.MOREX.r3.4HG0405190.1">
    <property type="protein sequence ID" value="HORVU.MOREX.r3.4HG0405190.1"/>
    <property type="gene ID" value="HORVU.MOREX.r3.4HG0405190"/>
</dbReference>
<dbReference type="Proteomes" id="UP000011116">
    <property type="component" value="Chromosome 4H"/>
</dbReference>
<evidence type="ECO:0000256" key="3">
    <source>
        <dbReference type="SAM" id="MobiDB-lite"/>
    </source>
</evidence>
<dbReference type="PANTHER" id="PTHR34045:SF1">
    <property type="entry name" value="OS03G0180600 PROTEIN"/>
    <property type="match status" value="1"/>
</dbReference>
<evidence type="ECO:0000313" key="4">
    <source>
        <dbReference type="EnsemblPlants" id="HORVU.MOREX.r3.4HG0405190.1"/>
    </source>
</evidence>
<reference evidence="4" key="2">
    <citation type="submission" date="2020-10" db="EMBL/GenBank/DDBJ databases">
        <authorList>
            <person name="Scholz U."/>
            <person name="Mascher M."/>
            <person name="Fiebig A."/>
        </authorList>
    </citation>
    <scope>NUCLEOTIDE SEQUENCE [LARGE SCALE GENOMIC DNA]</scope>
    <source>
        <strain evidence="4">cv. Morex</strain>
    </source>
</reference>